<name>A0A397U961_9GLOM</name>
<dbReference type="AlphaFoldDB" id="A0A397U961"/>
<evidence type="ECO:0000313" key="2">
    <source>
        <dbReference type="EMBL" id="RIB05289.1"/>
    </source>
</evidence>
<dbReference type="EMBL" id="QKWP01002011">
    <property type="protein sequence ID" value="RIB05289.1"/>
    <property type="molecule type" value="Genomic_DNA"/>
</dbReference>
<feature type="region of interest" description="Disordered" evidence="1">
    <location>
        <begin position="1"/>
        <end position="72"/>
    </location>
</feature>
<dbReference type="Proteomes" id="UP000266673">
    <property type="component" value="Unassembled WGS sequence"/>
</dbReference>
<accession>A0A397U961</accession>
<sequence length="106" mass="12649">MHSSADLDRIAEEISITTPPIHTNKSKQNNDNNEQEQKIKTERDLEKEKTKEYKNKNGKRKTYQYQNHDHDDIKQTANVNCYMEEEKLNEIEKNVKTNKNSSKRRK</sequence>
<organism evidence="2 3">
    <name type="scientific">Gigaspora rosea</name>
    <dbReference type="NCBI Taxonomy" id="44941"/>
    <lineage>
        <taxon>Eukaryota</taxon>
        <taxon>Fungi</taxon>
        <taxon>Fungi incertae sedis</taxon>
        <taxon>Mucoromycota</taxon>
        <taxon>Glomeromycotina</taxon>
        <taxon>Glomeromycetes</taxon>
        <taxon>Diversisporales</taxon>
        <taxon>Gigasporaceae</taxon>
        <taxon>Gigaspora</taxon>
    </lineage>
</organism>
<comment type="caution">
    <text evidence="2">The sequence shown here is derived from an EMBL/GenBank/DDBJ whole genome shotgun (WGS) entry which is preliminary data.</text>
</comment>
<proteinExistence type="predicted"/>
<reference evidence="2 3" key="1">
    <citation type="submission" date="2018-06" db="EMBL/GenBank/DDBJ databases">
        <title>Comparative genomics reveals the genomic features of Rhizophagus irregularis, R. cerebriforme, R. diaphanum and Gigaspora rosea, and their symbiotic lifestyle signature.</title>
        <authorList>
            <person name="Morin E."/>
            <person name="San Clemente H."/>
            <person name="Chen E.C.H."/>
            <person name="De La Providencia I."/>
            <person name="Hainaut M."/>
            <person name="Kuo A."/>
            <person name="Kohler A."/>
            <person name="Murat C."/>
            <person name="Tang N."/>
            <person name="Roy S."/>
            <person name="Loubradou J."/>
            <person name="Henrissat B."/>
            <person name="Grigoriev I.V."/>
            <person name="Corradi N."/>
            <person name="Roux C."/>
            <person name="Martin F.M."/>
        </authorList>
    </citation>
    <scope>NUCLEOTIDE SEQUENCE [LARGE SCALE GENOMIC DNA]</scope>
    <source>
        <strain evidence="2 3">DAOM 194757</strain>
    </source>
</reference>
<feature type="compositionally biased region" description="Basic and acidic residues" evidence="1">
    <location>
        <begin position="35"/>
        <end position="55"/>
    </location>
</feature>
<gene>
    <name evidence="2" type="ORF">C2G38_2148616</name>
</gene>
<evidence type="ECO:0000313" key="3">
    <source>
        <dbReference type="Proteomes" id="UP000266673"/>
    </source>
</evidence>
<protein>
    <submittedName>
        <fullName evidence="2">Uncharacterized protein</fullName>
    </submittedName>
</protein>
<evidence type="ECO:0000256" key="1">
    <source>
        <dbReference type="SAM" id="MobiDB-lite"/>
    </source>
</evidence>
<feature type="compositionally biased region" description="Basic and acidic residues" evidence="1">
    <location>
        <begin position="1"/>
        <end position="12"/>
    </location>
</feature>
<keyword evidence="3" id="KW-1185">Reference proteome</keyword>